<sequence length="426" mass="49373">MHLLLCICFKPLRAKNYLIVWCNLIHKRITLYPNSTYKEIFISEYRKVQKFHGINEADTFGAEQGEEDSSGDNEDVNAVGMLVFYFFTFCLPELEFKNSSERREPKELSLLSLNSDSMKSLATAVGDGEERECTKQIFESESVPSSSSKLRQCNDDEAPAPPPRLKKRIAKLHEEENQEANSHISTRGRTETHYLNDAVKVENNGVSNVSDARSQLGFTSRIRRYLPLTQRRDSSVIRDIIDILTPDFTNKRDLASARENFLRQKRDEKDLKKRLQAQKRVELAMIAKYEAKQKAISSSIQLMLQILQMMASFAILVGNIRKTFIPAHFNWIKHGHNDSEELMMLWRCTVFLDVLLFWISVTWAYCLQCHLCCRLGLLKFWIWMLTLGLIGGILVLYPMSYIQDNLDTSWCRFKPNSTLAQYQPNW</sequence>
<feature type="transmembrane region" description="Helical" evidence="3">
    <location>
        <begin position="344"/>
        <end position="366"/>
    </location>
</feature>
<dbReference type="OMA" id="CLAHFNW"/>
<protein>
    <submittedName>
        <fullName evidence="4">Uncharacterized protein</fullName>
    </submittedName>
</protein>
<keyword evidence="5" id="KW-1185">Reference proteome</keyword>
<evidence type="ECO:0000256" key="3">
    <source>
        <dbReference type="SAM" id="Phobius"/>
    </source>
</evidence>
<keyword evidence="3" id="KW-0472">Membrane</keyword>
<feature type="region of interest" description="Disordered" evidence="2">
    <location>
        <begin position="139"/>
        <end position="163"/>
    </location>
</feature>
<dbReference type="Proteomes" id="UP000277928">
    <property type="component" value="Unassembled WGS sequence"/>
</dbReference>
<feature type="coiled-coil region" evidence="1">
    <location>
        <begin position="258"/>
        <end position="292"/>
    </location>
</feature>
<feature type="transmembrane region" description="Helical" evidence="3">
    <location>
        <begin position="378"/>
        <end position="397"/>
    </location>
</feature>
<proteinExistence type="predicted"/>
<name>A0A3P6UQJ6_LITSI</name>
<accession>A0A3P6UQJ6</accession>
<keyword evidence="3" id="KW-0812">Transmembrane</keyword>
<keyword evidence="1" id="KW-0175">Coiled coil</keyword>
<feature type="compositionally biased region" description="Low complexity" evidence="2">
    <location>
        <begin position="139"/>
        <end position="148"/>
    </location>
</feature>
<keyword evidence="3" id="KW-1133">Transmembrane helix</keyword>
<evidence type="ECO:0000256" key="1">
    <source>
        <dbReference type="SAM" id="Coils"/>
    </source>
</evidence>
<evidence type="ECO:0000313" key="4">
    <source>
        <dbReference type="EMBL" id="VDK79691.1"/>
    </source>
</evidence>
<evidence type="ECO:0000313" key="5">
    <source>
        <dbReference type="Proteomes" id="UP000277928"/>
    </source>
</evidence>
<dbReference type="EMBL" id="UYRX01000304">
    <property type="protein sequence ID" value="VDK79691.1"/>
    <property type="molecule type" value="Genomic_DNA"/>
</dbReference>
<dbReference type="OrthoDB" id="5803839at2759"/>
<dbReference type="AlphaFoldDB" id="A0A3P6UQJ6"/>
<evidence type="ECO:0000256" key="2">
    <source>
        <dbReference type="SAM" id="MobiDB-lite"/>
    </source>
</evidence>
<reference evidence="4 5" key="1">
    <citation type="submission" date="2018-08" db="EMBL/GenBank/DDBJ databases">
        <authorList>
            <person name="Laetsch R D."/>
            <person name="Stevens L."/>
            <person name="Kumar S."/>
            <person name="Blaxter L. M."/>
        </authorList>
    </citation>
    <scope>NUCLEOTIDE SEQUENCE [LARGE SCALE GENOMIC DNA]</scope>
</reference>
<organism evidence="4 5">
    <name type="scientific">Litomosoides sigmodontis</name>
    <name type="common">Filarial nematode worm</name>
    <dbReference type="NCBI Taxonomy" id="42156"/>
    <lineage>
        <taxon>Eukaryota</taxon>
        <taxon>Metazoa</taxon>
        <taxon>Ecdysozoa</taxon>
        <taxon>Nematoda</taxon>
        <taxon>Chromadorea</taxon>
        <taxon>Rhabditida</taxon>
        <taxon>Spirurina</taxon>
        <taxon>Spiruromorpha</taxon>
        <taxon>Filarioidea</taxon>
        <taxon>Onchocercidae</taxon>
        <taxon>Litomosoides</taxon>
    </lineage>
</organism>
<gene>
    <name evidence="4" type="ORF">NLS_LOCUS4621</name>
</gene>